<dbReference type="InterPro" id="IPR029001">
    <property type="entry name" value="ITPase-like_fam"/>
</dbReference>
<dbReference type="GO" id="GO:0036218">
    <property type="term" value="F:dTTP diphosphatase activity"/>
    <property type="evidence" value="ECO:0007669"/>
    <property type="project" value="RHEA"/>
</dbReference>
<comment type="caution">
    <text evidence="4">Lacks conserved residue(s) required for the propagation of feature annotation.</text>
</comment>
<dbReference type="AlphaFoldDB" id="A0A432ZA08"/>
<evidence type="ECO:0000313" key="6">
    <source>
        <dbReference type="Proteomes" id="UP000287022"/>
    </source>
</evidence>
<keyword evidence="6" id="KW-1185">Reference proteome</keyword>
<feature type="site" description="Important for substrate specificity" evidence="4">
    <location>
        <position position="180"/>
    </location>
</feature>
<sequence>MAVVVFSDASVPPSLCHSLIERTFGLNMQLVLASGSPRRFELLQLLDRPFTVVRPDVPEQQALGETAQAYVERLARSKAAAGANLVQAPDAVVIGADTVVVCDQQVLEKPRDEADFQSMMQRLSGRTHQAMTAVAVHHQGVTQARVVVTQVSFKVLSAKEIQAYWATGEPLDKAGGYGIQGHAGKFVTHIEGSYLAVVGLPLYETEQLLLAVETNAE</sequence>
<comment type="subcellular location">
    <subcellularLocation>
        <location evidence="4">Cytoplasm</location>
    </subcellularLocation>
</comment>
<organism evidence="5 6">
    <name type="scientific">Pseudidiomarina sediminum</name>
    <dbReference type="NCBI Taxonomy" id="431675"/>
    <lineage>
        <taxon>Bacteria</taxon>
        <taxon>Pseudomonadati</taxon>
        <taxon>Pseudomonadota</taxon>
        <taxon>Gammaproteobacteria</taxon>
        <taxon>Alteromonadales</taxon>
        <taxon>Idiomarinaceae</taxon>
        <taxon>Pseudidiomarina</taxon>
    </lineage>
</organism>
<feature type="site" description="Important for substrate specificity" evidence="4">
    <location>
        <position position="38"/>
    </location>
</feature>
<comment type="function">
    <text evidence="4">Nucleoside triphosphate pyrophosphatase that hydrolyzes dTTP and UTP. May have a dual role in cell division arrest and in preventing the incorporation of modified nucleotides into cellular nucleic acids.</text>
</comment>
<dbReference type="InterPro" id="IPR003697">
    <property type="entry name" value="Maf-like"/>
</dbReference>
<dbReference type="Proteomes" id="UP000287022">
    <property type="component" value="Unassembled WGS sequence"/>
</dbReference>
<keyword evidence="3 4" id="KW-0546">Nucleotide metabolism</keyword>
<dbReference type="PANTHER" id="PTHR43213">
    <property type="entry name" value="BIFUNCTIONAL DTTP/UTP PYROPHOSPHATASE/METHYLTRANSFERASE PROTEIN-RELATED"/>
    <property type="match status" value="1"/>
</dbReference>
<name>A0A432ZA08_9GAMM</name>
<dbReference type="GO" id="GO:0005737">
    <property type="term" value="C:cytoplasm"/>
    <property type="evidence" value="ECO:0007669"/>
    <property type="project" value="UniProtKB-SubCell"/>
</dbReference>
<comment type="similarity">
    <text evidence="4">Belongs to the Maf family. YhdE subfamily.</text>
</comment>
<comment type="catalytic activity">
    <reaction evidence="4">
        <text>dTTP + H2O = dTMP + diphosphate + H(+)</text>
        <dbReference type="Rhea" id="RHEA:28534"/>
        <dbReference type="ChEBI" id="CHEBI:15377"/>
        <dbReference type="ChEBI" id="CHEBI:15378"/>
        <dbReference type="ChEBI" id="CHEBI:33019"/>
        <dbReference type="ChEBI" id="CHEBI:37568"/>
        <dbReference type="ChEBI" id="CHEBI:63528"/>
        <dbReference type="EC" id="3.6.1.9"/>
    </reaction>
</comment>
<feature type="site" description="Important for substrate specificity" evidence="4">
    <location>
        <position position="98"/>
    </location>
</feature>
<evidence type="ECO:0000256" key="3">
    <source>
        <dbReference type="ARBA" id="ARBA00023080"/>
    </source>
</evidence>
<evidence type="ECO:0000256" key="4">
    <source>
        <dbReference type="HAMAP-Rule" id="MF_00528"/>
    </source>
</evidence>
<comment type="cofactor">
    <cofactor evidence="1 4">
        <name>a divalent metal cation</name>
        <dbReference type="ChEBI" id="CHEBI:60240"/>
    </cofactor>
</comment>
<dbReference type="SUPFAM" id="SSF52972">
    <property type="entry name" value="ITPase-like"/>
    <property type="match status" value="1"/>
</dbReference>
<gene>
    <name evidence="5" type="ORF">CWI80_05185</name>
</gene>
<dbReference type="EMBL" id="PIQE01000001">
    <property type="protein sequence ID" value="RUO74731.1"/>
    <property type="molecule type" value="Genomic_DNA"/>
</dbReference>
<comment type="catalytic activity">
    <reaction evidence="4">
        <text>UTP + H2O = UMP + diphosphate + H(+)</text>
        <dbReference type="Rhea" id="RHEA:29395"/>
        <dbReference type="ChEBI" id="CHEBI:15377"/>
        <dbReference type="ChEBI" id="CHEBI:15378"/>
        <dbReference type="ChEBI" id="CHEBI:33019"/>
        <dbReference type="ChEBI" id="CHEBI:46398"/>
        <dbReference type="ChEBI" id="CHEBI:57865"/>
        <dbReference type="EC" id="3.6.1.9"/>
    </reaction>
</comment>
<evidence type="ECO:0000313" key="5">
    <source>
        <dbReference type="EMBL" id="RUO74731.1"/>
    </source>
</evidence>
<dbReference type="HAMAP" id="MF_00528">
    <property type="entry name" value="Maf"/>
    <property type="match status" value="1"/>
</dbReference>
<keyword evidence="4" id="KW-0963">Cytoplasm</keyword>
<dbReference type="EC" id="3.6.1.9" evidence="4"/>
<dbReference type="Gene3D" id="3.90.950.10">
    <property type="match status" value="1"/>
</dbReference>
<dbReference type="PIRSF" id="PIRSF006305">
    <property type="entry name" value="Maf"/>
    <property type="match status" value="1"/>
</dbReference>
<dbReference type="GO" id="GO:0009117">
    <property type="term" value="P:nucleotide metabolic process"/>
    <property type="evidence" value="ECO:0007669"/>
    <property type="project" value="UniProtKB-KW"/>
</dbReference>
<keyword evidence="2 4" id="KW-0378">Hydrolase</keyword>
<proteinExistence type="inferred from homology"/>
<evidence type="ECO:0000256" key="2">
    <source>
        <dbReference type="ARBA" id="ARBA00022801"/>
    </source>
</evidence>
<dbReference type="STRING" id="1122124.GCA_000423165_00363"/>
<reference evidence="6" key="1">
    <citation type="journal article" date="2018" name="Front. Microbiol.">
        <title>Genome-Based Analysis Reveals the Taxonomy and Diversity of the Family Idiomarinaceae.</title>
        <authorList>
            <person name="Liu Y."/>
            <person name="Lai Q."/>
            <person name="Shao Z."/>
        </authorList>
    </citation>
    <scope>NUCLEOTIDE SEQUENCE [LARGE SCALE GENOMIC DNA]</scope>
    <source>
        <strain evidence="6">c121</strain>
    </source>
</reference>
<dbReference type="NCBIfam" id="TIGR00172">
    <property type="entry name" value="maf"/>
    <property type="match status" value="1"/>
</dbReference>
<dbReference type="Pfam" id="PF02545">
    <property type="entry name" value="Maf"/>
    <property type="match status" value="1"/>
</dbReference>
<protein>
    <recommendedName>
        <fullName evidence="4">dTTP/UTP pyrophosphatase</fullName>
        <shortName evidence="4">dTTPase/UTPase</shortName>
        <ecNumber evidence="4">3.6.1.9</ecNumber>
    </recommendedName>
    <alternativeName>
        <fullName evidence="4">Nucleoside triphosphate pyrophosphatase</fullName>
    </alternativeName>
    <alternativeName>
        <fullName evidence="4">Nucleotide pyrophosphatase</fullName>
        <shortName evidence="4">Nucleotide PPase</shortName>
    </alternativeName>
</protein>
<dbReference type="GO" id="GO:0036221">
    <property type="term" value="F:UTP diphosphatase activity"/>
    <property type="evidence" value="ECO:0007669"/>
    <property type="project" value="RHEA"/>
</dbReference>
<accession>A0A432ZA08</accession>
<comment type="caution">
    <text evidence="5">The sequence shown here is derived from an EMBL/GenBank/DDBJ whole genome shotgun (WGS) entry which is preliminary data.</text>
</comment>
<feature type="active site" description="Proton acceptor" evidence="4">
    <location>
        <position position="97"/>
    </location>
</feature>
<dbReference type="PANTHER" id="PTHR43213:SF5">
    <property type="entry name" value="BIFUNCTIONAL DTTP_UTP PYROPHOSPHATASE_METHYLTRANSFERASE PROTEIN-RELATED"/>
    <property type="match status" value="1"/>
</dbReference>
<dbReference type="CDD" id="cd00555">
    <property type="entry name" value="Maf"/>
    <property type="match status" value="1"/>
</dbReference>
<evidence type="ECO:0000256" key="1">
    <source>
        <dbReference type="ARBA" id="ARBA00001968"/>
    </source>
</evidence>